<evidence type="ECO:0000313" key="2">
    <source>
        <dbReference type="EMBL" id="CEG04031.1"/>
    </source>
</evidence>
<proteinExistence type="predicted"/>
<feature type="domain" description="MULE transposase" evidence="1">
    <location>
        <begin position="42"/>
        <end position="139"/>
    </location>
</feature>
<dbReference type="Pfam" id="PF10551">
    <property type="entry name" value="MULE"/>
    <property type="match status" value="1"/>
</dbReference>
<protein>
    <submittedName>
        <fullName evidence="2">WGS project CBMG000000000 data, contig CS5907-c003887</fullName>
    </submittedName>
</protein>
<accession>A0A090N573</accession>
<reference evidence="2" key="1">
    <citation type="submission" date="2013-05" db="EMBL/GenBank/DDBJ databases">
        <title>Draft genome sequences of six wheat associated Fusarium spp. isolates.</title>
        <authorList>
            <person name="Moolhuijzen P.M."/>
            <person name="Manners J.M."/>
            <person name="Wilcox S."/>
            <person name="Bellgard M.I."/>
            <person name="Gardiner D.M."/>
        </authorList>
    </citation>
    <scope>NUCLEOTIDE SEQUENCE</scope>
    <source>
        <strain evidence="2">CS5907</strain>
    </source>
</reference>
<organism evidence="2">
    <name type="scientific">Fusarium acuminatum CS5907</name>
    <dbReference type="NCBI Taxonomy" id="1318461"/>
    <lineage>
        <taxon>Eukaryota</taxon>
        <taxon>Fungi</taxon>
        <taxon>Dikarya</taxon>
        <taxon>Ascomycota</taxon>
        <taxon>Pezizomycotina</taxon>
        <taxon>Sordariomycetes</taxon>
        <taxon>Hypocreomycetidae</taxon>
        <taxon>Hypocreales</taxon>
        <taxon>Nectriaceae</taxon>
        <taxon>Fusarium</taxon>
        <taxon>Fusarium tricinctum species complex</taxon>
    </lineage>
</organism>
<sequence length="355" mass="40482">MTDTENHSLAEIQVFGNGSPGSTDASRWATIKSTSRQQFPEVISFNNTYNTNRFKLPLFQATGQTYLGSIFNAAFGLIDNERQEGFQFLSKSIRQLAEQHSIYQPDVIITDFNDQIKAALNNQFPDIQQQLYIHHINSNVLLKSKQKAQWARYFIHKYRNFNIRVTSSTKASNNNIKSYLLNGISHLYRLIEAIQDIIKDQKQDFNNTYAADEILTARKYIGSSSEYLGKLQTAISSKGLRLINKQYRLARKAIPTDKNPFPEPLGGYNDNYSVSVKLGIPYCHKVYSRLGSTTPFTKWEVHPRWRLREPSSQNPYRRILNPKIATALHGRPKNATQAIPARLAIGASKVNHQVV</sequence>
<comment type="caution">
    <text evidence="2">The sequence shown here is derived from an EMBL/GenBank/DDBJ whole genome shotgun (WGS) entry which is preliminary data.</text>
</comment>
<dbReference type="AlphaFoldDB" id="A0A090N573"/>
<evidence type="ECO:0000259" key="1">
    <source>
        <dbReference type="Pfam" id="PF10551"/>
    </source>
</evidence>
<gene>
    <name evidence="2" type="ORF">BN851_0152780</name>
</gene>
<dbReference type="PANTHER" id="PTHR47718">
    <property type="entry name" value="OS01G0519700 PROTEIN"/>
    <property type="match status" value="1"/>
</dbReference>
<name>A0A090N573_9HYPO</name>
<dbReference type="InterPro" id="IPR018289">
    <property type="entry name" value="MULE_transposase_dom"/>
</dbReference>
<dbReference type="EMBL" id="CBMG010003847">
    <property type="protein sequence ID" value="CEG04031.1"/>
    <property type="molecule type" value="Genomic_DNA"/>
</dbReference>